<feature type="compositionally biased region" description="Basic residues" evidence="1">
    <location>
        <begin position="33"/>
        <end position="48"/>
    </location>
</feature>
<reference evidence="2 3" key="1">
    <citation type="submission" date="2018-03" db="EMBL/GenBank/DDBJ databases">
        <title>Genomes of Pezizomycetes fungi and the evolution of truffles.</title>
        <authorList>
            <person name="Murat C."/>
            <person name="Payen T."/>
            <person name="Noel B."/>
            <person name="Kuo A."/>
            <person name="Martin F.M."/>
        </authorList>
    </citation>
    <scope>NUCLEOTIDE SEQUENCE [LARGE SCALE GENOMIC DNA]</scope>
    <source>
        <strain evidence="2">091103-1</strain>
    </source>
</reference>
<keyword evidence="3" id="KW-1185">Reference proteome</keyword>
<gene>
    <name evidence="2" type="ORF">C7212DRAFT_309247</name>
</gene>
<feature type="non-terminal residue" evidence="2">
    <location>
        <position position="1"/>
    </location>
</feature>
<dbReference type="AlphaFoldDB" id="A0A317SX68"/>
<proteinExistence type="predicted"/>
<accession>A0A317SX68</accession>
<evidence type="ECO:0000313" key="2">
    <source>
        <dbReference type="EMBL" id="PWW78884.1"/>
    </source>
</evidence>
<organism evidence="2 3">
    <name type="scientific">Tuber magnatum</name>
    <name type="common">white Piedmont truffle</name>
    <dbReference type="NCBI Taxonomy" id="42249"/>
    <lineage>
        <taxon>Eukaryota</taxon>
        <taxon>Fungi</taxon>
        <taxon>Dikarya</taxon>
        <taxon>Ascomycota</taxon>
        <taxon>Pezizomycotina</taxon>
        <taxon>Pezizomycetes</taxon>
        <taxon>Pezizales</taxon>
        <taxon>Tuberaceae</taxon>
        <taxon>Tuber</taxon>
    </lineage>
</organism>
<dbReference type="Proteomes" id="UP000246991">
    <property type="component" value="Unassembled WGS sequence"/>
</dbReference>
<feature type="region of interest" description="Disordered" evidence="1">
    <location>
        <begin position="1"/>
        <end position="55"/>
    </location>
</feature>
<evidence type="ECO:0000256" key="1">
    <source>
        <dbReference type="SAM" id="MobiDB-lite"/>
    </source>
</evidence>
<evidence type="ECO:0000313" key="3">
    <source>
        <dbReference type="Proteomes" id="UP000246991"/>
    </source>
</evidence>
<protein>
    <submittedName>
        <fullName evidence="2">Uncharacterized protein</fullName>
    </submittedName>
</protein>
<dbReference type="EMBL" id="PYWC01000011">
    <property type="protein sequence ID" value="PWW78884.1"/>
    <property type="molecule type" value="Genomic_DNA"/>
</dbReference>
<comment type="caution">
    <text evidence="2">The sequence shown here is derived from an EMBL/GenBank/DDBJ whole genome shotgun (WGS) entry which is preliminary data.</text>
</comment>
<sequence>AKPSGTLFLRPEPPALASAVQRSESSHQDHHQDHHHHHHHHDNRHNHNHNQPAKA</sequence>
<name>A0A317SX68_9PEZI</name>